<evidence type="ECO:0000256" key="1">
    <source>
        <dbReference type="ARBA" id="ARBA00022603"/>
    </source>
</evidence>
<evidence type="ECO:0000256" key="3">
    <source>
        <dbReference type="ARBA" id="ARBA00022691"/>
    </source>
</evidence>
<dbReference type="PROSITE" id="PS50280">
    <property type="entry name" value="SET"/>
    <property type="match status" value="1"/>
</dbReference>
<feature type="region of interest" description="Disordered" evidence="4">
    <location>
        <begin position="619"/>
        <end position="639"/>
    </location>
</feature>
<dbReference type="CDD" id="cd10527">
    <property type="entry name" value="SET_LSMT"/>
    <property type="match status" value="1"/>
</dbReference>
<keyword evidence="5" id="KW-0812">Transmembrane</keyword>
<dbReference type="EMBL" id="LHPF02000005">
    <property type="protein sequence ID" value="PSC74286.1"/>
    <property type="molecule type" value="Genomic_DNA"/>
</dbReference>
<keyword evidence="2" id="KW-0808">Transferase</keyword>
<accession>A0A2P6VJK4</accession>
<evidence type="ECO:0000259" key="6">
    <source>
        <dbReference type="PROSITE" id="PS50280"/>
    </source>
</evidence>
<keyword evidence="1" id="KW-0489">Methyltransferase</keyword>
<dbReference type="SUPFAM" id="SSF82199">
    <property type="entry name" value="SET domain"/>
    <property type="match status" value="1"/>
</dbReference>
<name>A0A2P6VJK4_9CHLO</name>
<dbReference type="SUPFAM" id="SSF81822">
    <property type="entry name" value="RuBisCo LSMT C-terminal, substrate-binding domain"/>
    <property type="match status" value="1"/>
</dbReference>
<dbReference type="AlphaFoldDB" id="A0A2P6VJK4"/>
<protein>
    <submittedName>
        <fullName evidence="7">PLASTID TRANSCRIPTIONALLY ACTIVE 14</fullName>
    </submittedName>
</protein>
<feature type="region of interest" description="Disordered" evidence="4">
    <location>
        <begin position="1"/>
        <end position="36"/>
    </location>
</feature>
<evidence type="ECO:0000256" key="5">
    <source>
        <dbReference type="SAM" id="Phobius"/>
    </source>
</evidence>
<gene>
    <name evidence="7" type="ORF">C2E20_2557</name>
</gene>
<dbReference type="InterPro" id="IPR046341">
    <property type="entry name" value="SET_dom_sf"/>
</dbReference>
<dbReference type="InterPro" id="IPR001214">
    <property type="entry name" value="SET_dom"/>
</dbReference>
<dbReference type="GO" id="GO:0032259">
    <property type="term" value="P:methylation"/>
    <property type="evidence" value="ECO:0007669"/>
    <property type="project" value="UniProtKB-KW"/>
</dbReference>
<dbReference type="GO" id="GO:0016279">
    <property type="term" value="F:protein-lysine N-methyltransferase activity"/>
    <property type="evidence" value="ECO:0007669"/>
    <property type="project" value="TreeGrafter"/>
</dbReference>
<proteinExistence type="predicted"/>
<sequence>MAGYTPLPGGGSPTLSEPAPTAPPFSDEYAQRSSLRDSWDRAKARLRIPWGRAAQEPPPASGYLTLIPLSDARLQPRDTRLTAAFLLLFACVVAGAVFVAVPRGVSVGEISVITDRMSWNTTKSTYQLRLLARIPVFNPNYLAATIEGELKVLFYKTEAGRGAIAPFRLTPRASPKFLTLTIDASDVPADYILAIFSQCSTFPELLIFFLKGRLTARFMWQRQHLAEINQYFMVSCSALRSPSTRCRAAQAPGSVATEPTFEALYLQLAGVLAPGGAVAAAPTPLGRGLVAQQQIAQGATLLSVDWANLLCVTDEPAKGNAFGRRVLEDWQLLHGRLPPLLNRYLLSSDGDWFVRLAAWLLWLRGNAQGPWRLYVDLLPKEEDLTCLMNYREGELSELQSPLLESRARLERQQITALHERLFCSNGGELRALKLSGRVEETIWAACMVNSRCFSDTIEGEVVSMMVPCADMANHVLTPNAGYAFSAAADAFQLAALKDIAAGAEACISYGCTKKDSEGLMRDYGFVIPGNLNDRVPFIAGDDIASQLAAASSSGGPTPRPSLSAPRLLAALGLAAAAGTARFDLTAAAAATMGDGEQDAGKRRLLATLLSLQPFLRDIPSSSGSSSSGSAPAPLSQADLQRERASAAALAAQARAALARLPTTADTDAALLAAAAQPGAQPMGPRHRQAVATRLENKRLLAAAAEALEQYGAALVG</sequence>
<evidence type="ECO:0000313" key="8">
    <source>
        <dbReference type="Proteomes" id="UP000239649"/>
    </source>
</evidence>
<keyword evidence="8" id="KW-1185">Reference proteome</keyword>
<dbReference type="Gene3D" id="3.90.1420.10">
    <property type="entry name" value="Rubisco LSMT, substrate-binding domain"/>
    <property type="match status" value="1"/>
</dbReference>
<evidence type="ECO:0000256" key="4">
    <source>
        <dbReference type="SAM" id="MobiDB-lite"/>
    </source>
</evidence>
<feature type="compositionally biased region" description="Low complexity" evidence="4">
    <location>
        <begin position="620"/>
        <end position="629"/>
    </location>
</feature>
<dbReference type="InterPro" id="IPR036464">
    <property type="entry name" value="Rubisco_LSMT_subst-bd_sf"/>
</dbReference>
<dbReference type="Proteomes" id="UP000239649">
    <property type="component" value="Unassembled WGS sequence"/>
</dbReference>
<dbReference type="PANTHER" id="PTHR13271:SF137">
    <property type="entry name" value="SET DOMAIN-CONTAINING PROTEIN"/>
    <property type="match status" value="1"/>
</dbReference>
<dbReference type="PANTHER" id="PTHR13271">
    <property type="entry name" value="UNCHARACTERIZED PUTATIVE METHYLTRANSFERASE"/>
    <property type="match status" value="1"/>
</dbReference>
<keyword evidence="5" id="KW-0472">Membrane</keyword>
<dbReference type="STRING" id="554055.A0A2P6VJK4"/>
<dbReference type="Pfam" id="PF00856">
    <property type="entry name" value="SET"/>
    <property type="match status" value="1"/>
</dbReference>
<dbReference type="OrthoDB" id="508875at2759"/>
<reference evidence="7 8" key="1">
    <citation type="journal article" date="2018" name="Plant J.">
        <title>Genome sequences of Chlorella sorokiniana UTEX 1602 and Micractinium conductrix SAG 241.80: implications to maltose excretion by a green alga.</title>
        <authorList>
            <person name="Arriola M.B."/>
            <person name="Velmurugan N."/>
            <person name="Zhang Y."/>
            <person name="Plunkett M.H."/>
            <person name="Hondzo H."/>
            <person name="Barney B.M."/>
        </authorList>
    </citation>
    <scope>NUCLEOTIDE SEQUENCE [LARGE SCALE GENOMIC DNA]</scope>
    <source>
        <strain evidence="7 8">SAG 241.80</strain>
    </source>
</reference>
<dbReference type="Gene3D" id="3.90.1410.10">
    <property type="entry name" value="set domain protein methyltransferase, domain 1"/>
    <property type="match status" value="1"/>
</dbReference>
<evidence type="ECO:0000313" key="7">
    <source>
        <dbReference type="EMBL" id="PSC74286.1"/>
    </source>
</evidence>
<feature type="domain" description="SET" evidence="6">
    <location>
        <begin position="274"/>
        <end position="510"/>
    </location>
</feature>
<dbReference type="InterPro" id="IPR050600">
    <property type="entry name" value="SETD3_SETD6_MTase"/>
</dbReference>
<organism evidence="7 8">
    <name type="scientific">Micractinium conductrix</name>
    <dbReference type="NCBI Taxonomy" id="554055"/>
    <lineage>
        <taxon>Eukaryota</taxon>
        <taxon>Viridiplantae</taxon>
        <taxon>Chlorophyta</taxon>
        <taxon>core chlorophytes</taxon>
        <taxon>Trebouxiophyceae</taxon>
        <taxon>Chlorellales</taxon>
        <taxon>Chlorellaceae</taxon>
        <taxon>Chlorella clade</taxon>
        <taxon>Micractinium</taxon>
    </lineage>
</organism>
<comment type="caution">
    <text evidence="7">The sequence shown here is derived from an EMBL/GenBank/DDBJ whole genome shotgun (WGS) entry which is preliminary data.</text>
</comment>
<feature type="transmembrane region" description="Helical" evidence="5">
    <location>
        <begin position="81"/>
        <end position="101"/>
    </location>
</feature>
<keyword evidence="3" id="KW-0949">S-adenosyl-L-methionine</keyword>
<keyword evidence="5" id="KW-1133">Transmembrane helix</keyword>
<evidence type="ECO:0000256" key="2">
    <source>
        <dbReference type="ARBA" id="ARBA00022679"/>
    </source>
</evidence>